<accession>A0ABY6T529</accession>
<evidence type="ECO:0000313" key="3">
    <source>
        <dbReference type="Proteomes" id="UP000277577"/>
    </source>
</evidence>
<gene>
    <name evidence="2" type="ORF">NCTC11976_01403</name>
</gene>
<feature type="signal peptide" evidence="1">
    <location>
        <begin position="1"/>
        <end position="23"/>
    </location>
</feature>
<feature type="chain" id="PRO_5046133171" description="Transmembrane protein" evidence="1">
    <location>
        <begin position="24"/>
        <end position="92"/>
    </location>
</feature>
<dbReference type="RefSeq" id="WP_028381124.1">
    <property type="nucleotide sequence ID" value="NZ_CAAAIT010000004.1"/>
</dbReference>
<evidence type="ECO:0000313" key="2">
    <source>
        <dbReference type="EMBL" id="VEB35525.1"/>
    </source>
</evidence>
<organism evidence="2 3">
    <name type="scientific">Legionella cherrii</name>
    <dbReference type="NCBI Taxonomy" id="28084"/>
    <lineage>
        <taxon>Bacteria</taxon>
        <taxon>Pseudomonadati</taxon>
        <taxon>Pseudomonadota</taxon>
        <taxon>Gammaproteobacteria</taxon>
        <taxon>Legionellales</taxon>
        <taxon>Legionellaceae</taxon>
        <taxon>Legionella</taxon>
    </lineage>
</organism>
<sequence>MVKWYNLFFVILLCGAYLPTIHAMTSQTDINNYKNKEYETCNKQCYANRESCFAQSRNLARNRAEWQSMDIACFQQNNACVSQCQLILSRPY</sequence>
<dbReference type="EMBL" id="LR134173">
    <property type="protein sequence ID" value="VEB35525.1"/>
    <property type="molecule type" value="Genomic_DNA"/>
</dbReference>
<evidence type="ECO:0008006" key="4">
    <source>
        <dbReference type="Google" id="ProtNLM"/>
    </source>
</evidence>
<keyword evidence="3" id="KW-1185">Reference proteome</keyword>
<keyword evidence="1" id="KW-0732">Signal</keyword>
<protein>
    <recommendedName>
        <fullName evidence="4">Transmembrane protein</fullName>
    </recommendedName>
</protein>
<dbReference type="Proteomes" id="UP000277577">
    <property type="component" value="Chromosome"/>
</dbReference>
<evidence type="ECO:0000256" key="1">
    <source>
        <dbReference type="SAM" id="SignalP"/>
    </source>
</evidence>
<reference evidence="2 3" key="1">
    <citation type="submission" date="2018-12" db="EMBL/GenBank/DDBJ databases">
        <authorList>
            <consortium name="Pathogen Informatics"/>
        </authorList>
    </citation>
    <scope>NUCLEOTIDE SEQUENCE [LARGE SCALE GENOMIC DNA]</scope>
    <source>
        <strain evidence="2 3">NCTC11976</strain>
    </source>
</reference>
<proteinExistence type="predicted"/>
<name>A0ABY6T529_9GAMM</name>